<comment type="caution">
    <text evidence="4">The sequence shown here is derived from an EMBL/GenBank/DDBJ whole genome shotgun (WGS) entry which is preliminary data.</text>
</comment>
<gene>
    <name evidence="4" type="ORF">H8R94_08765</name>
</gene>
<dbReference type="Pfam" id="PF00535">
    <property type="entry name" value="Glycos_transf_2"/>
    <property type="match status" value="1"/>
</dbReference>
<dbReference type="PANTHER" id="PTHR22916:SF51">
    <property type="entry name" value="GLYCOSYLTRANSFERASE EPSH-RELATED"/>
    <property type="match status" value="1"/>
</dbReference>
<keyword evidence="2" id="KW-0808">Transferase</keyword>
<feature type="domain" description="Glycosyltransferase 2-like" evidence="3">
    <location>
        <begin position="8"/>
        <end position="136"/>
    </location>
</feature>
<dbReference type="SUPFAM" id="SSF53448">
    <property type="entry name" value="Nucleotide-diphospho-sugar transferases"/>
    <property type="match status" value="1"/>
</dbReference>
<evidence type="ECO:0000313" key="5">
    <source>
        <dbReference type="Proteomes" id="UP000643810"/>
    </source>
</evidence>
<dbReference type="RefSeq" id="WP_186854436.1">
    <property type="nucleotide sequence ID" value="NZ_JACOPG010000003.1"/>
</dbReference>
<proteinExistence type="predicted"/>
<dbReference type="Gene3D" id="3.90.550.10">
    <property type="entry name" value="Spore Coat Polysaccharide Biosynthesis Protein SpsA, Chain A"/>
    <property type="match status" value="1"/>
</dbReference>
<evidence type="ECO:0000259" key="3">
    <source>
        <dbReference type="Pfam" id="PF00535"/>
    </source>
</evidence>
<organism evidence="4 5">
    <name type="scientific">Roseburia lenta</name>
    <dbReference type="NCBI Taxonomy" id="2763061"/>
    <lineage>
        <taxon>Bacteria</taxon>
        <taxon>Bacillati</taxon>
        <taxon>Bacillota</taxon>
        <taxon>Clostridia</taxon>
        <taxon>Lachnospirales</taxon>
        <taxon>Lachnospiraceae</taxon>
        <taxon>Roseburia</taxon>
    </lineage>
</organism>
<dbReference type="EMBL" id="JACOPG010000003">
    <property type="protein sequence ID" value="MBC5686687.1"/>
    <property type="molecule type" value="Genomic_DNA"/>
</dbReference>
<evidence type="ECO:0000256" key="2">
    <source>
        <dbReference type="ARBA" id="ARBA00022679"/>
    </source>
</evidence>
<sequence>MDRKPMATIIIPVYNAQAYLEKCLDSALQQTYDNYEIICVNDQSPDDSQRILEEYGKKYSEKLHYICNEENIGQGQSRMRAIAMAKGEYIFFLDSDDYLDQDYLETFMREVQEEDYDVVVAGFKRIMPDKTVDHDIIESEFTRVCYTVACCKMYRKDFILQHRIDFTDQRIGEDIFFTLSFYCSKARTKFIHYFGYNYLYNPKSTTGALRYNKHFERVAADMFARLMNRYPMESLEEEQRYLVEYAYVSTMTDALLHYGRGAKPALMKEMHAFVLQDMYEKFPDIKSNPYFRIRGLEGPSLMNKIGVAVFMGSIRLHLDGALCWLVSLI</sequence>
<keyword evidence="1" id="KW-0328">Glycosyltransferase</keyword>
<dbReference type="Proteomes" id="UP000643810">
    <property type="component" value="Unassembled WGS sequence"/>
</dbReference>
<dbReference type="PANTHER" id="PTHR22916">
    <property type="entry name" value="GLYCOSYLTRANSFERASE"/>
    <property type="match status" value="1"/>
</dbReference>
<reference evidence="4 5" key="1">
    <citation type="submission" date="2020-08" db="EMBL/GenBank/DDBJ databases">
        <title>Genome public.</title>
        <authorList>
            <person name="Liu C."/>
            <person name="Sun Q."/>
        </authorList>
    </citation>
    <scope>NUCLEOTIDE SEQUENCE [LARGE SCALE GENOMIC DNA]</scope>
    <source>
        <strain evidence="4 5">NSJ-9</strain>
    </source>
</reference>
<protein>
    <submittedName>
        <fullName evidence="4">Glycosyltransferase family 2 protein</fullName>
    </submittedName>
</protein>
<dbReference type="CDD" id="cd00761">
    <property type="entry name" value="Glyco_tranf_GTA_type"/>
    <property type="match status" value="1"/>
</dbReference>
<evidence type="ECO:0000313" key="4">
    <source>
        <dbReference type="EMBL" id="MBC5686687.1"/>
    </source>
</evidence>
<evidence type="ECO:0000256" key="1">
    <source>
        <dbReference type="ARBA" id="ARBA00022676"/>
    </source>
</evidence>
<name>A0ABR7GGV4_9FIRM</name>
<accession>A0ABR7GGV4</accession>
<dbReference type="InterPro" id="IPR029044">
    <property type="entry name" value="Nucleotide-diphossugar_trans"/>
</dbReference>
<keyword evidence="5" id="KW-1185">Reference proteome</keyword>
<dbReference type="InterPro" id="IPR001173">
    <property type="entry name" value="Glyco_trans_2-like"/>
</dbReference>